<comment type="caution">
    <text evidence="2">The sequence shown here is derived from an EMBL/GenBank/DDBJ whole genome shotgun (WGS) entry which is preliminary data.</text>
</comment>
<keyword evidence="3" id="KW-1185">Reference proteome</keyword>
<organism evidence="2 3">
    <name type="scientific">Adineta ricciae</name>
    <name type="common">Rotifer</name>
    <dbReference type="NCBI Taxonomy" id="249248"/>
    <lineage>
        <taxon>Eukaryota</taxon>
        <taxon>Metazoa</taxon>
        <taxon>Spiralia</taxon>
        <taxon>Gnathifera</taxon>
        <taxon>Rotifera</taxon>
        <taxon>Eurotatoria</taxon>
        <taxon>Bdelloidea</taxon>
        <taxon>Adinetida</taxon>
        <taxon>Adinetidae</taxon>
        <taxon>Adineta</taxon>
    </lineage>
</organism>
<sequence>MGRNFYYNNNTGDNKCSKGCSSPRTKLIILIIVFTLSGFGLGFTAGYFAKKDKGTLCNSQVTTENTSIGPVIPGRTTTTTSASITTVTPLLPIKTCPPALPPSATSTTVWSVDDKVTMTTFKKYNFEYSSPRSISKAMIIFEFNTKWGSWYLDDVSVKEQGANSQEIIMNGGFETGDLGSQWEVCDPRYPWMVDGKVVGHTFHSGSYSYESQDPGVGSQEYLTQTCSLKSSTKYSIEFYVFYSGQPTSASAKIIAY</sequence>
<evidence type="ECO:0000256" key="1">
    <source>
        <dbReference type="SAM" id="Phobius"/>
    </source>
</evidence>
<keyword evidence="1" id="KW-0472">Membrane</keyword>
<accession>A0A815R299</accession>
<dbReference type="Gene3D" id="2.60.120.260">
    <property type="entry name" value="Galactose-binding domain-like"/>
    <property type="match status" value="1"/>
</dbReference>
<evidence type="ECO:0000313" key="3">
    <source>
        <dbReference type="Proteomes" id="UP000663828"/>
    </source>
</evidence>
<dbReference type="Proteomes" id="UP000663828">
    <property type="component" value="Unassembled WGS sequence"/>
</dbReference>
<keyword evidence="1" id="KW-0812">Transmembrane</keyword>
<feature type="transmembrane region" description="Helical" evidence="1">
    <location>
        <begin position="27"/>
        <end position="49"/>
    </location>
</feature>
<evidence type="ECO:0000313" key="2">
    <source>
        <dbReference type="EMBL" id="CAF1470542.1"/>
    </source>
</evidence>
<keyword evidence="1" id="KW-1133">Transmembrane helix</keyword>
<reference evidence="2" key="1">
    <citation type="submission" date="2021-02" db="EMBL/GenBank/DDBJ databases">
        <authorList>
            <person name="Nowell W R."/>
        </authorList>
    </citation>
    <scope>NUCLEOTIDE SEQUENCE</scope>
</reference>
<gene>
    <name evidence="2" type="ORF">XAT740_LOCUS37953</name>
</gene>
<protein>
    <submittedName>
        <fullName evidence="2">Uncharacterized protein</fullName>
    </submittedName>
</protein>
<proteinExistence type="predicted"/>
<dbReference type="EMBL" id="CAJNOR010004045">
    <property type="protein sequence ID" value="CAF1470542.1"/>
    <property type="molecule type" value="Genomic_DNA"/>
</dbReference>
<name>A0A815R299_ADIRI</name>
<dbReference type="AlphaFoldDB" id="A0A815R299"/>